<reference evidence="1 2" key="1">
    <citation type="journal article" date="2014" name="Agronomy (Basel)">
        <title>A Draft Genome Sequence for Ensete ventricosum, the Drought-Tolerant Tree Against Hunger.</title>
        <authorList>
            <person name="Harrison J."/>
            <person name="Moore K.A."/>
            <person name="Paszkiewicz K."/>
            <person name="Jones T."/>
            <person name="Grant M."/>
            <person name="Ambacheew D."/>
            <person name="Muzemil S."/>
            <person name="Studholme D.J."/>
        </authorList>
    </citation>
    <scope>NUCLEOTIDE SEQUENCE [LARGE SCALE GENOMIC DNA]</scope>
</reference>
<name>A0A427AFL3_ENSVE</name>
<comment type="caution">
    <text evidence="1">The sequence shown here is derived from an EMBL/GenBank/DDBJ whole genome shotgun (WGS) entry which is preliminary data.</text>
</comment>
<protein>
    <submittedName>
        <fullName evidence="1">Uncharacterized protein</fullName>
    </submittedName>
</protein>
<proteinExistence type="predicted"/>
<sequence>MGSRTSTVLRKNATVINFTRSLVPIDFSCTISLFQNTGLSQHINPWKVVQAQFSEKMRWS</sequence>
<organism evidence="1 2">
    <name type="scientific">Ensete ventricosum</name>
    <name type="common">Abyssinian banana</name>
    <name type="synonym">Musa ensete</name>
    <dbReference type="NCBI Taxonomy" id="4639"/>
    <lineage>
        <taxon>Eukaryota</taxon>
        <taxon>Viridiplantae</taxon>
        <taxon>Streptophyta</taxon>
        <taxon>Embryophyta</taxon>
        <taxon>Tracheophyta</taxon>
        <taxon>Spermatophyta</taxon>
        <taxon>Magnoliopsida</taxon>
        <taxon>Liliopsida</taxon>
        <taxon>Zingiberales</taxon>
        <taxon>Musaceae</taxon>
        <taxon>Ensete</taxon>
    </lineage>
</organism>
<evidence type="ECO:0000313" key="1">
    <source>
        <dbReference type="EMBL" id="RRT75004.1"/>
    </source>
</evidence>
<gene>
    <name evidence="1" type="ORF">B296_00014659</name>
</gene>
<accession>A0A427AFL3</accession>
<evidence type="ECO:0000313" key="2">
    <source>
        <dbReference type="Proteomes" id="UP000287651"/>
    </source>
</evidence>
<dbReference type="EMBL" id="AMZH03002611">
    <property type="protein sequence ID" value="RRT75004.1"/>
    <property type="molecule type" value="Genomic_DNA"/>
</dbReference>
<dbReference type="Proteomes" id="UP000287651">
    <property type="component" value="Unassembled WGS sequence"/>
</dbReference>
<dbReference type="AlphaFoldDB" id="A0A427AFL3"/>